<dbReference type="EMBL" id="JAHHUM010001783">
    <property type="protein sequence ID" value="KAK5608768.1"/>
    <property type="molecule type" value="Genomic_DNA"/>
</dbReference>
<name>A0AAV9RIB0_9TELE</name>
<comment type="caution">
    <text evidence="1">The sequence shown here is derived from an EMBL/GenBank/DDBJ whole genome shotgun (WGS) entry which is preliminary data.</text>
</comment>
<accession>A0AAV9RIB0</accession>
<proteinExistence type="predicted"/>
<sequence>MRDGLKRLKRHKERERAWLPLLLIFPLWANGHSLSTLPRDYPTFAPFSTAFPLTPFYYLFLSLSNQHHSASPRPYPRSVYTRCLNSHPLSAWTARTCSLYRCPLVAATRVNQMSVDNLICRRLCHHLSSTPSYYTPLALEQRVAAVLTQFGFYLVSPWSDRATLPRYISLTNRHAGRLDRCISHQSPPRILYTPNVLLLCPASHRDLSDHYTHLLSTPSR</sequence>
<dbReference type="Proteomes" id="UP001311232">
    <property type="component" value="Unassembled WGS sequence"/>
</dbReference>
<organism evidence="1 2">
    <name type="scientific">Crenichthys baileyi</name>
    <name type="common">White River springfish</name>
    <dbReference type="NCBI Taxonomy" id="28760"/>
    <lineage>
        <taxon>Eukaryota</taxon>
        <taxon>Metazoa</taxon>
        <taxon>Chordata</taxon>
        <taxon>Craniata</taxon>
        <taxon>Vertebrata</taxon>
        <taxon>Euteleostomi</taxon>
        <taxon>Actinopterygii</taxon>
        <taxon>Neopterygii</taxon>
        <taxon>Teleostei</taxon>
        <taxon>Neoteleostei</taxon>
        <taxon>Acanthomorphata</taxon>
        <taxon>Ovalentaria</taxon>
        <taxon>Atherinomorphae</taxon>
        <taxon>Cyprinodontiformes</taxon>
        <taxon>Goodeidae</taxon>
        <taxon>Crenichthys</taxon>
    </lineage>
</organism>
<keyword evidence="2" id="KW-1185">Reference proteome</keyword>
<dbReference type="AlphaFoldDB" id="A0AAV9RIB0"/>
<reference evidence="1 2" key="1">
    <citation type="submission" date="2021-06" db="EMBL/GenBank/DDBJ databases">
        <authorList>
            <person name="Palmer J.M."/>
        </authorList>
    </citation>
    <scope>NUCLEOTIDE SEQUENCE [LARGE SCALE GENOMIC DNA]</scope>
    <source>
        <strain evidence="1 2">MEX-2019</strain>
        <tissue evidence="1">Muscle</tissue>
    </source>
</reference>
<protein>
    <submittedName>
        <fullName evidence="1">Uncharacterized protein</fullName>
    </submittedName>
</protein>
<evidence type="ECO:0000313" key="2">
    <source>
        <dbReference type="Proteomes" id="UP001311232"/>
    </source>
</evidence>
<gene>
    <name evidence="1" type="ORF">CRENBAI_020506</name>
</gene>
<evidence type="ECO:0000313" key="1">
    <source>
        <dbReference type="EMBL" id="KAK5608768.1"/>
    </source>
</evidence>